<dbReference type="RefSeq" id="WP_188404966.1">
    <property type="nucleotide sequence ID" value="NZ_BMGL01000002.1"/>
</dbReference>
<sequence length="60" mass="6842">MEQLSGTWSLINNNIYRLTVDNDPVEVEITFSNNNDNVDIIFDGSDEEGEFIVTYKATQI</sequence>
<reference evidence="1 2" key="1">
    <citation type="journal article" date="2014" name="Int. J. Syst. Evol. Microbiol.">
        <title>Complete genome sequence of Corynebacterium casei LMG S-19264T (=DSM 44701T), isolated from a smear-ripened cheese.</title>
        <authorList>
            <consortium name="US DOE Joint Genome Institute (JGI-PGF)"/>
            <person name="Walter F."/>
            <person name="Albersmeier A."/>
            <person name="Kalinowski J."/>
            <person name="Ruckert C."/>
        </authorList>
    </citation>
    <scope>NUCLEOTIDE SEQUENCE [LARGE SCALE GENOMIC DNA]</scope>
    <source>
        <strain evidence="1 2">CGMCC 1.12925</strain>
    </source>
</reference>
<name>A0A916ZM48_9FLAO</name>
<proteinExistence type="predicted"/>
<protein>
    <recommendedName>
        <fullName evidence="3">Lipocalin-like domain-containing protein</fullName>
    </recommendedName>
</protein>
<evidence type="ECO:0008006" key="3">
    <source>
        <dbReference type="Google" id="ProtNLM"/>
    </source>
</evidence>
<organism evidence="1 2">
    <name type="scientific">Psychroflexus salis</name>
    <dbReference type="NCBI Taxonomy" id="1526574"/>
    <lineage>
        <taxon>Bacteria</taxon>
        <taxon>Pseudomonadati</taxon>
        <taxon>Bacteroidota</taxon>
        <taxon>Flavobacteriia</taxon>
        <taxon>Flavobacteriales</taxon>
        <taxon>Flavobacteriaceae</taxon>
        <taxon>Psychroflexus</taxon>
    </lineage>
</organism>
<evidence type="ECO:0000313" key="1">
    <source>
        <dbReference type="EMBL" id="GGE04526.1"/>
    </source>
</evidence>
<evidence type="ECO:0000313" key="2">
    <source>
        <dbReference type="Proteomes" id="UP000599688"/>
    </source>
</evidence>
<dbReference type="Proteomes" id="UP000599688">
    <property type="component" value="Unassembled WGS sequence"/>
</dbReference>
<dbReference type="AlphaFoldDB" id="A0A916ZM48"/>
<accession>A0A916ZM48</accession>
<comment type="caution">
    <text evidence="1">The sequence shown here is derived from an EMBL/GenBank/DDBJ whole genome shotgun (WGS) entry which is preliminary data.</text>
</comment>
<dbReference type="EMBL" id="BMGL01000002">
    <property type="protein sequence ID" value="GGE04526.1"/>
    <property type="molecule type" value="Genomic_DNA"/>
</dbReference>
<gene>
    <name evidence="1" type="ORF">GCM10010831_02640</name>
</gene>
<keyword evidence="2" id="KW-1185">Reference proteome</keyword>